<dbReference type="Gene3D" id="3.40.30.10">
    <property type="entry name" value="Glutaredoxin"/>
    <property type="match status" value="1"/>
</dbReference>
<reference evidence="10" key="1">
    <citation type="submission" date="2015-03" db="EMBL/GenBank/DDBJ databases">
        <authorList>
            <person name="Urmite Genomes"/>
        </authorList>
    </citation>
    <scope>NUCLEOTIDE SEQUENCE [LARGE SCALE GENOMIC DNA]</scope>
    <source>
        <strain evidence="10">CSUR P1344</strain>
    </source>
</reference>
<dbReference type="InterPro" id="IPR017937">
    <property type="entry name" value="Thioredoxin_CS"/>
</dbReference>
<proteinExistence type="inferred from homology"/>
<dbReference type="CDD" id="cd02947">
    <property type="entry name" value="TRX_family"/>
    <property type="match status" value="1"/>
</dbReference>
<evidence type="ECO:0000256" key="3">
    <source>
        <dbReference type="ARBA" id="ARBA00022448"/>
    </source>
</evidence>
<comment type="function">
    <text evidence="1">Participates in various redox reactions through the reversible oxidation of its active center dithiol to a disulfide and catalyzes dithiol-disulfide exchange reactions.</text>
</comment>
<dbReference type="PRINTS" id="PR00421">
    <property type="entry name" value="THIOREDOXIN"/>
</dbReference>
<dbReference type="PROSITE" id="PS00194">
    <property type="entry name" value="THIOREDOXIN_1"/>
    <property type="match status" value="1"/>
</dbReference>
<evidence type="ECO:0000256" key="2">
    <source>
        <dbReference type="ARBA" id="ARBA00008987"/>
    </source>
</evidence>
<dbReference type="GO" id="GO:0005829">
    <property type="term" value="C:cytosol"/>
    <property type="evidence" value="ECO:0007669"/>
    <property type="project" value="TreeGrafter"/>
</dbReference>
<dbReference type="FunFam" id="3.40.30.10:FF:000001">
    <property type="entry name" value="Thioredoxin"/>
    <property type="match status" value="1"/>
</dbReference>
<evidence type="ECO:0000313" key="9">
    <source>
        <dbReference type="EMBL" id="CQD07522.1"/>
    </source>
</evidence>
<keyword evidence="6" id="KW-0676">Redox-active center</keyword>
<evidence type="ECO:0000256" key="8">
    <source>
        <dbReference type="PIRNR" id="PIRNR000077"/>
    </source>
</evidence>
<dbReference type="PANTHER" id="PTHR45663">
    <property type="entry name" value="GEO12009P1"/>
    <property type="match status" value="1"/>
</dbReference>
<name>A0A0U1D3U7_9MYCO</name>
<sequence>MTDAQKAGATIEVSDASFSAEVLSSNKPVLVDFWATWCGPCKMVAPVLEEIASERAAQLTVAKLDVDANPVTARDFQVVSIPTMILFKDGQPVKRIVGAKGKAALLRELSDAVPNLG</sequence>
<dbReference type="PANTHER" id="PTHR45663:SF11">
    <property type="entry name" value="GEO12009P1"/>
    <property type="match status" value="1"/>
</dbReference>
<organism evidence="9 10">
    <name type="scientific">Mycobacterium europaeum</name>
    <dbReference type="NCBI Taxonomy" id="761804"/>
    <lineage>
        <taxon>Bacteria</taxon>
        <taxon>Bacillati</taxon>
        <taxon>Actinomycetota</taxon>
        <taxon>Actinomycetes</taxon>
        <taxon>Mycobacteriales</taxon>
        <taxon>Mycobacteriaceae</taxon>
        <taxon>Mycobacterium</taxon>
        <taxon>Mycobacterium simiae complex</taxon>
    </lineage>
</organism>
<dbReference type="InterPro" id="IPR036249">
    <property type="entry name" value="Thioredoxin-like_sf"/>
</dbReference>
<accession>A0A0U1D3U7</accession>
<dbReference type="PIRSF" id="PIRSF000077">
    <property type="entry name" value="Thioredoxin"/>
    <property type="match status" value="1"/>
</dbReference>
<dbReference type="STRING" id="761804.BN000_01511"/>
<dbReference type="InterPro" id="IPR005746">
    <property type="entry name" value="Thioredoxin"/>
</dbReference>
<keyword evidence="4" id="KW-0249">Electron transport</keyword>
<dbReference type="RefSeq" id="WP_085239314.1">
    <property type="nucleotide sequence ID" value="NZ_CP157315.1"/>
</dbReference>
<evidence type="ECO:0000256" key="6">
    <source>
        <dbReference type="ARBA" id="ARBA00023284"/>
    </source>
</evidence>
<evidence type="ECO:0000256" key="1">
    <source>
        <dbReference type="ARBA" id="ARBA00003318"/>
    </source>
</evidence>
<evidence type="ECO:0000256" key="7">
    <source>
        <dbReference type="NCBIfam" id="TIGR01068"/>
    </source>
</evidence>
<evidence type="ECO:0000313" key="10">
    <source>
        <dbReference type="Proteomes" id="UP000199601"/>
    </source>
</evidence>
<protein>
    <recommendedName>
        <fullName evidence="7 8">Thioredoxin</fullName>
    </recommendedName>
</protein>
<dbReference type="GO" id="GO:0015035">
    <property type="term" value="F:protein-disulfide reductase activity"/>
    <property type="evidence" value="ECO:0007669"/>
    <property type="project" value="UniProtKB-UniRule"/>
</dbReference>
<dbReference type="NCBIfam" id="TIGR01068">
    <property type="entry name" value="thioredoxin"/>
    <property type="match status" value="1"/>
</dbReference>
<keyword evidence="3" id="KW-0813">Transport</keyword>
<dbReference type="AlphaFoldDB" id="A0A0U1D3U7"/>
<evidence type="ECO:0000256" key="4">
    <source>
        <dbReference type="ARBA" id="ARBA00022982"/>
    </source>
</evidence>
<dbReference type="PROSITE" id="PS51352">
    <property type="entry name" value="THIOREDOXIN_2"/>
    <property type="match status" value="1"/>
</dbReference>
<dbReference type="EMBL" id="CTEC01000001">
    <property type="protein sequence ID" value="CQD07522.1"/>
    <property type="molecule type" value="Genomic_DNA"/>
</dbReference>
<dbReference type="InterPro" id="IPR013766">
    <property type="entry name" value="Thioredoxin_domain"/>
</dbReference>
<gene>
    <name evidence="9" type="primary">trxC</name>
    <name evidence="9" type="ORF">BN000_01511</name>
</gene>
<comment type="similarity">
    <text evidence="2 8">Belongs to the thioredoxin family.</text>
</comment>
<dbReference type="Pfam" id="PF00085">
    <property type="entry name" value="Thioredoxin"/>
    <property type="match status" value="1"/>
</dbReference>
<keyword evidence="10" id="KW-1185">Reference proteome</keyword>
<dbReference type="Proteomes" id="UP000199601">
    <property type="component" value="Unassembled WGS sequence"/>
</dbReference>
<dbReference type="SUPFAM" id="SSF52833">
    <property type="entry name" value="Thioredoxin-like"/>
    <property type="match status" value="1"/>
</dbReference>
<dbReference type="GO" id="GO:0045454">
    <property type="term" value="P:cell redox homeostasis"/>
    <property type="evidence" value="ECO:0007669"/>
    <property type="project" value="TreeGrafter"/>
</dbReference>
<keyword evidence="5" id="KW-1015">Disulfide bond</keyword>
<dbReference type="OrthoDB" id="9790390at2"/>
<evidence type="ECO:0000256" key="5">
    <source>
        <dbReference type="ARBA" id="ARBA00023157"/>
    </source>
</evidence>